<dbReference type="Pfam" id="PF01476">
    <property type="entry name" value="LysM"/>
    <property type="match status" value="2"/>
</dbReference>
<evidence type="ECO:0000259" key="3">
    <source>
        <dbReference type="PROSITE" id="PS51782"/>
    </source>
</evidence>
<reference evidence="4 5" key="1">
    <citation type="submission" date="2015-10" db="EMBL/GenBank/DDBJ databases">
        <title>Metagenome-Assembled Genomes uncover a global brackish microbiome.</title>
        <authorList>
            <person name="Hugerth L.W."/>
            <person name="Larsson J."/>
            <person name="Alneberg J."/>
            <person name="Lindh M.V."/>
            <person name="Legrand C."/>
            <person name="Pinhassi J."/>
            <person name="Andersson A.F."/>
        </authorList>
    </citation>
    <scope>NUCLEOTIDE SEQUENCE [LARGE SCALE GENOMIC DNA]</scope>
    <source>
        <strain evidence="4">BACL9 MAG-120924-bin69</strain>
    </source>
</reference>
<name>A0A0R2XEF8_9BACT</name>
<feature type="region of interest" description="Disordered" evidence="1">
    <location>
        <begin position="251"/>
        <end position="281"/>
    </location>
</feature>
<evidence type="ECO:0000256" key="2">
    <source>
        <dbReference type="SAM" id="Phobius"/>
    </source>
</evidence>
<evidence type="ECO:0000313" key="4">
    <source>
        <dbReference type="EMBL" id="KRP34422.1"/>
    </source>
</evidence>
<dbReference type="SMART" id="SM00257">
    <property type="entry name" value="LysM"/>
    <property type="match status" value="2"/>
</dbReference>
<evidence type="ECO:0000256" key="1">
    <source>
        <dbReference type="SAM" id="MobiDB-lite"/>
    </source>
</evidence>
<dbReference type="SUPFAM" id="SSF54106">
    <property type="entry name" value="LysM domain"/>
    <property type="match status" value="2"/>
</dbReference>
<sequence>MSDELLEYSAQRNQTPASSGEAAERPAKSGGLNRLSTIFLVVLGLHVVVIVGISAYHLLRGNPESGITAVSESAPAPMLETAQAPEAASQPAAEVTSSMPSPDDKVWQTPEVAAPAAATPGPVTASLERRHVVVKGDTLGKIARANGVTVAALAKANGVQGTMIKLGQKLKIPESAGAGTVAVAASTPAKAVAAAAAKQNSSPAGTYTVAAGDTLAKIAKKFGTKADTLAKLNSINDPKKLKIGMKLQVPGEASAKAESPASTQAPSGPTDMAMLPKASTN</sequence>
<organism evidence="4 5">
    <name type="scientific">Verrucomicrobia subdivision 6 bacterium BACL9 MAG-120924-bin69</name>
    <dbReference type="NCBI Taxonomy" id="1655635"/>
    <lineage>
        <taxon>Bacteria</taxon>
        <taxon>Pseudomonadati</taxon>
        <taxon>Verrucomicrobiota</taxon>
        <taxon>Verrucomicrobiia</taxon>
        <taxon>Verrucomicrobiales</taxon>
        <taxon>Verrucomicrobia subdivision 6</taxon>
    </lineage>
</organism>
<dbReference type="InterPro" id="IPR018392">
    <property type="entry name" value="LysM"/>
</dbReference>
<gene>
    <name evidence="4" type="ORF">ABS33_00665</name>
</gene>
<dbReference type="Gene3D" id="3.10.350.10">
    <property type="entry name" value="LysM domain"/>
    <property type="match status" value="2"/>
</dbReference>
<feature type="compositionally biased region" description="Low complexity" evidence="1">
    <location>
        <begin position="82"/>
        <end position="94"/>
    </location>
</feature>
<dbReference type="PANTHER" id="PTHR33734:SF22">
    <property type="entry name" value="MEMBRANE-BOUND LYTIC MUREIN TRANSGLYCOSYLASE D"/>
    <property type="match status" value="1"/>
</dbReference>
<dbReference type="PROSITE" id="PS51782">
    <property type="entry name" value="LYSM"/>
    <property type="match status" value="2"/>
</dbReference>
<evidence type="ECO:0000313" key="5">
    <source>
        <dbReference type="Proteomes" id="UP000051220"/>
    </source>
</evidence>
<comment type="caution">
    <text evidence="4">The sequence shown here is derived from an EMBL/GenBank/DDBJ whole genome shotgun (WGS) entry which is preliminary data.</text>
</comment>
<feature type="domain" description="LysM" evidence="3">
    <location>
        <begin position="205"/>
        <end position="249"/>
    </location>
</feature>
<dbReference type="Proteomes" id="UP000051220">
    <property type="component" value="Unassembled WGS sequence"/>
</dbReference>
<keyword evidence="2" id="KW-0472">Membrane</keyword>
<proteinExistence type="predicted"/>
<dbReference type="GO" id="GO:0008932">
    <property type="term" value="F:lytic endotransglycosylase activity"/>
    <property type="evidence" value="ECO:0007669"/>
    <property type="project" value="TreeGrafter"/>
</dbReference>
<dbReference type="CDD" id="cd00118">
    <property type="entry name" value="LysM"/>
    <property type="match status" value="2"/>
</dbReference>
<dbReference type="PANTHER" id="PTHR33734">
    <property type="entry name" value="LYSM DOMAIN-CONTAINING GPI-ANCHORED PROTEIN 2"/>
    <property type="match status" value="1"/>
</dbReference>
<dbReference type="AlphaFoldDB" id="A0A0R2XEF8"/>
<accession>A0A0R2XEF8</accession>
<keyword evidence="2" id="KW-1133">Transmembrane helix</keyword>
<feature type="transmembrane region" description="Helical" evidence="2">
    <location>
        <begin position="38"/>
        <end position="59"/>
    </location>
</feature>
<keyword evidence="2" id="KW-0812">Transmembrane</keyword>
<feature type="domain" description="LysM" evidence="3">
    <location>
        <begin position="129"/>
        <end position="172"/>
    </location>
</feature>
<protein>
    <recommendedName>
        <fullName evidence="3">LysM domain-containing protein</fullName>
    </recommendedName>
</protein>
<dbReference type="InterPro" id="IPR036779">
    <property type="entry name" value="LysM_dom_sf"/>
</dbReference>
<dbReference type="EMBL" id="LIDN01000011">
    <property type="protein sequence ID" value="KRP34422.1"/>
    <property type="molecule type" value="Genomic_DNA"/>
</dbReference>
<feature type="region of interest" description="Disordered" evidence="1">
    <location>
        <begin position="80"/>
        <end position="104"/>
    </location>
</feature>
<feature type="region of interest" description="Disordered" evidence="1">
    <location>
        <begin position="1"/>
        <end position="28"/>
    </location>
</feature>